<dbReference type="PROSITE" id="PS50011">
    <property type="entry name" value="PROTEIN_KINASE_DOM"/>
    <property type="match status" value="1"/>
</dbReference>
<accession>A0ABR2IIB6</accession>
<sequence length="591" mass="67085">MSQETNDSPTTCLCSNVACQCPIEVLRDLAMQALQLASREDVSDERLRFFPRESVLREISPEFVRKVLRKVPNTNVDIAEGLHRATNRVCPRGDCCCKRPLCTGNRIVFVSLLFTGLHNILGQFLHAAQLEYCDSSLWGLSQNVLTFGGENPIFRDIQRLNGDQKQLFLYWAHQLRALCFLKEGDDAQVRKLGPEDGVENRVRLPWTSIESPVRSSGGESHQGANKPQVIDMQSSRVQKIYIHRSHHKLDESTNRFALKTFLDGYSPGSSQKNFDLELETNNAIRRHDRILALLAALEHRGNFYMIFPWAEFGNLRGIWEEYSPRVDGATGPNVRHAEWYSSQWILEQCLGIASAVAYIHGRGGLRQFLLHADITPVNILGFPNQHSVFLKLADFGHSHILDPDSLQVPVSALVKPRTYRAPEWDTKENVTTQYDVWSLGCLFLEFATWAISGREGIKAFENERLSEDNDPKADYGSCPEDTFFKRVAGRRSILSGSRFHRSYMLTTHRNDSKSSFTRSRSFSVHGFNRPVVTQIREAVVAHIQDLRNKPECNDDCGKRAWSDEVRDALSRILSKGLELEANHVGTDRADN</sequence>
<protein>
    <submittedName>
        <fullName evidence="3">Kinase-like protein</fullName>
    </submittedName>
</protein>
<feature type="domain" description="Protein kinase" evidence="2">
    <location>
        <begin position="206"/>
        <end position="591"/>
    </location>
</feature>
<reference evidence="3 4" key="1">
    <citation type="journal article" date="2024" name="IMA Fungus">
        <title>Apiospora arundinis, a panoply of carbohydrate-active enzymes and secondary metabolites.</title>
        <authorList>
            <person name="Sorensen T."/>
            <person name="Petersen C."/>
            <person name="Muurmann A.T."/>
            <person name="Christiansen J.V."/>
            <person name="Brundto M.L."/>
            <person name="Overgaard C.K."/>
            <person name="Boysen A.T."/>
            <person name="Wollenberg R.D."/>
            <person name="Larsen T.O."/>
            <person name="Sorensen J.L."/>
            <person name="Nielsen K.L."/>
            <person name="Sondergaard T.E."/>
        </authorList>
    </citation>
    <scope>NUCLEOTIDE SEQUENCE [LARGE SCALE GENOMIC DNA]</scope>
    <source>
        <strain evidence="3 4">AAU 773</strain>
    </source>
</reference>
<dbReference type="PANTHER" id="PTHR24359:SF1">
    <property type="entry name" value="INHIBITOR OF NUCLEAR FACTOR KAPPA-B KINASE EPSILON SUBUNIT HOMOLOG 1-RELATED"/>
    <property type="match status" value="1"/>
</dbReference>
<dbReference type="Proteomes" id="UP001390339">
    <property type="component" value="Unassembled WGS sequence"/>
</dbReference>
<proteinExistence type="predicted"/>
<evidence type="ECO:0000256" key="1">
    <source>
        <dbReference type="SAM" id="MobiDB-lite"/>
    </source>
</evidence>
<dbReference type="InterPro" id="IPR000719">
    <property type="entry name" value="Prot_kinase_dom"/>
</dbReference>
<dbReference type="InterPro" id="IPR011009">
    <property type="entry name" value="Kinase-like_dom_sf"/>
</dbReference>
<comment type="caution">
    <text evidence="3">The sequence shown here is derived from an EMBL/GenBank/DDBJ whole genome shotgun (WGS) entry which is preliminary data.</text>
</comment>
<evidence type="ECO:0000313" key="4">
    <source>
        <dbReference type="Proteomes" id="UP001390339"/>
    </source>
</evidence>
<dbReference type="PANTHER" id="PTHR24359">
    <property type="entry name" value="SERINE/THREONINE-PROTEIN KINASE SBK1"/>
    <property type="match status" value="1"/>
</dbReference>
<organism evidence="3 4">
    <name type="scientific">Apiospora arundinis</name>
    <dbReference type="NCBI Taxonomy" id="335852"/>
    <lineage>
        <taxon>Eukaryota</taxon>
        <taxon>Fungi</taxon>
        <taxon>Dikarya</taxon>
        <taxon>Ascomycota</taxon>
        <taxon>Pezizomycotina</taxon>
        <taxon>Sordariomycetes</taxon>
        <taxon>Xylariomycetidae</taxon>
        <taxon>Amphisphaeriales</taxon>
        <taxon>Apiosporaceae</taxon>
        <taxon>Apiospora</taxon>
    </lineage>
</organism>
<gene>
    <name evidence="3" type="ORF">PGQ11_009243</name>
</gene>
<keyword evidence="4" id="KW-1185">Reference proteome</keyword>
<evidence type="ECO:0000259" key="2">
    <source>
        <dbReference type="PROSITE" id="PS50011"/>
    </source>
</evidence>
<dbReference type="SUPFAM" id="SSF56112">
    <property type="entry name" value="Protein kinase-like (PK-like)"/>
    <property type="match status" value="1"/>
</dbReference>
<feature type="region of interest" description="Disordered" evidence="1">
    <location>
        <begin position="210"/>
        <end position="229"/>
    </location>
</feature>
<dbReference type="Gene3D" id="1.10.510.10">
    <property type="entry name" value="Transferase(Phosphotransferase) domain 1"/>
    <property type="match status" value="1"/>
</dbReference>
<name>A0ABR2IIB6_9PEZI</name>
<dbReference type="EMBL" id="JAPCWZ010000005">
    <property type="protein sequence ID" value="KAK8863008.1"/>
    <property type="molecule type" value="Genomic_DNA"/>
</dbReference>
<evidence type="ECO:0000313" key="3">
    <source>
        <dbReference type="EMBL" id="KAK8863008.1"/>
    </source>
</evidence>
<dbReference type="Pfam" id="PF00069">
    <property type="entry name" value="Pkinase"/>
    <property type="match status" value="1"/>
</dbReference>